<dbReference type="CDD" id="cd00160">
    <property type="entry name" value="RhoGEF"/>
    <property type="match status" value="1"/>
</dbReference>
<dbReference type="InterPro" id="IPR011993">
    <property type="entry name" value="PH-like_dom_sf"/>
</dbReference>
<evidence type="ECO:0000313" key="6">
    <source>
        <dbReference type="Proteomes" id="UP001168821"/>
    </source>
</evidence>
<evidence type="ECO:0000256" key="2">
    <source>
        <dbReference type="ARBA" id="ARBA00022490"/>
    </source>
</evidence>
<dbReference type="Gene3D" id="2.30.29.30">
    <property type="entry name" value="Pleckstrin-homology domain (PH domain)/Phosphotyrosine-binding domain (PTB)"/>
    <property type="match status" value="1"/>
</dbReference>
<dbReference type="PANTHER" id="PTHR46006:SF6">
    <property type="entry name" value="INTERSECTIN-2 ISOFORM X1"/>
    <property type="match status" value="1"/>
</dbReference>
<name>A0AA38HI92_9CUCU</name>
<dbReference type="GO" id="GO:0035025">
    <property type="term" value="P:positive regulation of Rho protein signal transduction"/>
    <property type="evidence" value="ECO:0007669"/>
    <property type="project" value="TreeGrafter"/>
</dbReference>
<proteinExistence type="predicted"/>
<dbReference type="EMBL" id="JALNTZ010001238">
    <property type="protein sequence ID" value="KAJ3626937.1"/>
    <property type="molecule type" value="Genomic_DNA"/>
</dbReference>
<dbReference type="GO" id="GO:0005737">
    <property type="term" value="C:cytoplasm"/>
    <property type="evidence" value="ECO:0007669"/>
    <property type="project" value="UniProtKB-SubCell"/>
</dbReference>
<evidence type="ECO:0000259" key="3">
    <source>
        <dbReference type="PROSITE" id="PS50003"/>
    </source>
</evidence>
<sequence length="540" mass="62473">MKENRKNSIFSSSFTFTFAYGENSTFNFTVDKKSDNLNAAFYDCFTEQYFKEARKTYSPPSTSNMLGQVNSSKVNFTDKLTSDALPSVPLQLPASFNNELQESLITKLRKSKSTISFEQVDILEFASPLEKSAEVQPEPAPQKKILNSLQLTLWKYQGGVDEDLVNSLSSEELKRQECLYEIVFSEEQYIKKLELVLRVYEKPLKKLNIIPREDMASILGDLGFIYTINKDLLEQLKVRQKEQWPLVQDVTDILIPFLKQLAKNYSCHCGKIKRANENCVRLSQTNIEFNRFLNTITIQKDVDSLGLQSYVILPLQRVTKYALLLRELLKYTSSDHPSFDNVKKALELAEEGLTIINENTREAENYEKLIHIQMSLEVSATFPPPSIVKNGRLYLYENYLDIQLLTKGKNRKMSTYTFLFNDVLLITKPFKPKRSSTEYTKTSHKNVSFTRRPVIQLESKEVNECQFYMYRPLFPLISTLEISFIGTYQYSINLEHDDKFDKILICAEDEDTCNKNWVSYLKQFVNITDGETKNSASDEN</sequence>
<gene>
    <name evidence="5" type="ORF">Zmor_004122</name>
</gene>
<evidence type="ECO:0000259" key="4">
    <source>
        <dbReference type="PROSITE" id="PS50010"/>
    </source>
</evidence>
<reference evidence="5" key="1">
    <citation type="journal article" date="2023" name="G3 (Bethesda)">
        <title>Whole genome assemblies of Zophobas morio and Tenebrio molitor.</title>
        <authorList>
            <person name="Kaur S."/>
            <person name="Stinson S.A."/>
            <person name="diCenzo G.C."/>
        </authorList>
    </citation>
    <scope>NUCLEOTIDE SEQUENCE</scope>
    <source>
        <strain evidence="5">QUZm001</strain>
    </source>
</reference>
<dbReference type="SUPFAM" id="SSF50729">
    <property type="entry name" value="PH domain-like"/>
    <property type="match status" value="1"/>
</dbReference>
<dbReference type="SUPFAM" id="SSF48065">
    <property type="entry name" value="DBL homology domain (DH-domain)"/>
    <property type="match status" value="1"/>
</dbReference>
<feature type="domain" description="PH" evidence="3">
    <location>
        <begin position="386"/>
        <end position="526"/>
    </location>
</feature>
<dbReference type="InterPro" id="IPR035899">
    <property type="entry name" value="DBL_dom_sf"/>
</dbReference>
<dbReference type="PROSITE" id="PS50003">
    <property type="entry name" value="PH_DOMAIN"/>
    <property type="match status" value="1"/>
</dbReference>
<dbReference type="InterPro" id="IPR001849">
    <property type="entry name" value="PH_domain"/>
</dbReference>
<dbReference type="Proteomes" id="UP001168821">
    <property type="component" value="Unassembled WGS sequence"/>
</dbReference>
<comment type="caution">
    <text evidence="5">The sequence shown here is derived from an EMBL/GenBank/DDBJ whole genome shotgun (WGS) entry which is preliminary data.</text>
</comment>
<dbReference type="InterPro" id="IPR051480">
    <property type="entry name" value="Endocytic_GEF_Adapter"/>
</dbReference>
<dbReference type="Gene3D" id="1.20.900.10">
    <property type="entry name" value="Dbl homology (DH) domain"/>
    <property type="match status" value="1"/>
</dbReference>
<comment type="subcellular location">
    <subcellularLocation>
        <location evidence="1">Cytoplasm</location>
    </subcellularLocation>
</comment>
<evidence type="ECO:0000313" key="5">
    <source>
        <dbReference type="EMBL" id="KAJ3626937.1"/>
    </source>
</evidence>
<dbReference type="PROSITE" id="PS50010">
    <property type="entry name" value="DH_2"/>
    <property type="match status" value="1"/>
</dbReference>
<protein>
    <submittedName>
        <fullName evidence="5">Uncharacterized protein</fullName>
    </submittedName>
</protein>
<dbReference type="PANTHER" id="PTHR46006">
    <property type="entry name" value="RHO GUANINE NUCLEOTIDE EXCHANGE FACTOR AT 64C, ISOFORM A"/>
    <property type="match status" value="1"/>
</dbReference>
<dbReference type="SMART" id="SM00325">
    <property type="entry name" value="RhoGEF"/>
    <property type="match status" value="1"/>
</dbReference>
<organism evidence="5 6">
    <name type="scientific">Zophobas morio</name>
    <dbReference type="NCBI Taxonomy" id="2755281"/>
    <lineage>
        <taxon>Eukaryota</taxon>
        <taxon>Metazoa</taxon>
        <taxon>Ecdysozoa</taxon>
        <taxon>Arthropoda</taxon>
        <taxon>Hexapoda</taxon>
        <taxon>Insecta</taxon>
        <taxon>Pterygota</taxon>
        <taxon>Neoptera</taxon>
        <taxon>Endopterygota</taxon>
        <taxon>Coleoptera</taxon>
        <taxon>Polyphaga</taxon>
        <taxon>Cucujiformia</taxon>
        <taxon>Tenebrionidae</taxon>
        <taxon>Zophobas</taxon>
    </lineage>
</organism>
<feature type="domain" description="DH" evidence="4">
    <location>
        <begin position="174"/>
        <end position="359"/>
    </location>
</feature>
<dbReference type="AlphaFoldDB" id="A0AA38HI92"/>
<accession>A0AA38HI92</accession>
<dbReference type="GO" id="GO:0005085">
    <property type="term" value="F:guanyl-nucleotide exchange factor activity"/>
    <property type="evidence" value="ECO:0007669"/>
    <property type="project" value="InterPro"/>
</dbReference>
<dbReference type="InterPro" id="IPR000219">
    <property type="entry name" value="DH_dom"/>
</dbReference>
<keyword evidence="2" id="KW-0963">Cytoplasm</keyword>
<keyword evidence="6" id="KW-1185">Reference proteome</keyword>
<dbReference type="Pfam" id="PF00621">
    <property type="entry name" value="RhoGEF"/>
    <property type="match status" value="1"/>
</dbReference>
<evidence type="ECO:0000256" key="1">
    <source>
        <dbReference type="ARBA" id="ARBA00004496"/>
    </source>
</evidence>